<name>Q4SNW3_TETNG</name>
<dbReference type="EMBL" id="CAAE01014542">
    <property type="protein sequence ID" value="CAF97669.1"/>
    <property type="molecule type" value="Genomic_DNA"/>
</dbReference>
<protein>
    <recommendedName>
        <fullName evidence="10">D-serine dehydratase</fullName>
        <ecNumber evidence="9">4.3.1.18</ecNumber>
    </recommendedName>
    <alternativeName>
        <fullName evidence="11">D-serine deaminase</fullName>
    </alternativeName>
</protein>
<dbReference type="EC" id="4.3.1.18" evidence="9"/>
<reference evidence="13" key="2">
    <citation type="submission" date="2004-02" db="EMBL/GenBank/DDBJ databases">
        <authorList>
            <consortium name="Genoscope"/>
            <consortium name="Whitehead Institute Centre for Genome Research"/>
        </authorList>
    </citation>
    <scope>NUCLEOTIDE SEQUENCE</scope>
</reference>
<evidence type="ECO:0000256" key="5">
    <source>
        <dbReference type="ARBA" id="ARBA00022833"/>
    </source>
</evidence>
<dbReference type="InterPro" id="IPR001608">
    <property type="entry name" value="Ala_racemase_N"/>
</dbReference>
<dbReference type="PROSITE" id="PS50234">
    <property type="entry name" value="VWFA"/>
    <property type="match status" value="1"/>
</dbReference>
<dbReference type="Pfam" id="PF01168">
    <property type="entry name" value="Ala_racemase_N"/>
    <property type="match status" value="1"/>
</dbReference>
<evidence type="ECO:0000256" key="3">
    <source>
        <dbReference type="ARBA" id="ARBA00005323"/>
    </source>
</evidence>
<dbReference type="Gene3D" id="2.40.37.20">
    <property type="entry name" value="D-serine dehydratase-like domain"/>
    <property type="match status" value="1"/>
</dbReference>
<gene>
    <name evidence="13" type="ORF">GSTENG00015102001</name>
</gene>
<dbReference type="GO" id="GO:0046872">
    <property type="term" value="F:metal ion binding"/>
    <property type="evidence" value="ECO:0007669"/>
    <property type="project" value="UniProtKB-KW"/>
</dbReference>
<evidence type="ECO:0000256" key="4">
    <source>
        <dbReference type="ARBA" id="ARBA00022723"/>
    </source>
</evidence>
<reference evidence="13" key="1">
    <citation type="journal article" date="2004" name="Nature">
        <title>Genome duplication in the teleost fish Tetraodon nigroviridis reveals the early vertebrate proto-karyotype.</title>
        <authorList>
            <person name="Jaillon O."/>
            <person name="Aury J.-M."/>
            <person name="Brunet F."/>
            <person name="Petit J.-L."/>
            <person name="Stange-Thomann N."/>
            <person name="Mauceli E."/>
            <person name="Bouneau L."/>
            <person name="Fischer C."/>
            <person name="Ozouf-Costaz C."/>
            <person name="Bernot A."/>
            <person name="Nicaud S."/>
            <person name="Jaffe D."/>
            <person name="Fisher S."/>
            <person name="Lutfalla G."/>
            <person name="Dossat C."/>
            <person name="Segurens B."/>
            <person name="Dasilva C."/>
            <person name="Salanoubat M."/>
            <person name="Levy M."/>
            <person name="Boudet N."/>
            <person name="Castellano S."/>
            <person name="Anthouard V."/>
            <person name="Jubin C."/>
            <person name="Castelli V."/>
            <person name="Katinka M."/>
            <person name="Vacherie B."/>
            <person name="Biemont C."/>
            <person name="Skalli Z."/>
            <person name="Cattolico L."/>
            <person name="Poulain J."/>
            <person name="De Berardinis V."/>
            <person name="Cruaud C."/>
            <person name="Duprat S."/>
            <person name="Brottier P."/>
            <person name="Coutanceau J.-P."/>
            <person name="Gouzy J."/>
            <person name="Parra G."/>
            <person name="Lardier G."/>
            <person name="Chapple C."/>
            <person name="McKernan K.J."/>
            <person name="McEwan P."/>
            <person name="Bosak S."/>
            <person name="Kellis M."/>
            <person name="Volff J.-N."/>
            <person name="Guigo R."/>
            <person name="Zody M.C."/>
            <person name="Mesirov J."/>
            <person name="Lindblad-Toh K."/>
            <person name="Birren B."/>
            <person name="Nusbaum C."/>
            <person name="Kahn D."/>
            <person name="Robinson-Rechavi M."/>
            <person name="Laudet V."/>
            <person name="Schachter V."/>
            <person name="Quetier F."/>
            <person name="Saurin W."/>
            <person name="Scarpelli C."/>
            <person name="Wincker P."/>
            <person name="Lander E.S."/>
            <person name="Weissenbach J."/>
            <person name="Roest Crollius H."/>
        </authorList>
    </citation>
    <scope>NUCLEOTIDE SEQUENCE [LARGE SCALE GENOMIC DNA]</scope>
</reference>
<dbReference type="InterPro" id="IPR029066">
    <property type="entry name" value="PLP-binding_barrel"/>
</dbReference>
<dbReference type="Gene3D" id="3.40.50.410">
    <property type="entry name" value="von Willebrand factor, type A domain"/>
    <property type="match status" value="1"/>
</dbReference>
<comment type="cofactor">
    <cofactor evidence="1">
        <name>pyridoxal 5'-phosphate</name>
        <dbReference type="ChEBI" id="CHEBI:597326"/>
    </cofactor>
</comment>
<evidence type="ECO:0000256" key="2">
    <source>
        <dbReference type="ARBA" id="ARBA00001947"/>
    </source>
</evidence>
<dbReference type="GO" id="GO:0008721">
    <property type="term" value="F:D-serine ammonia-lyase activity"/>
    <property type="evidence" value="ECO:0007669"/>
    <property type="project" value="UniProtKB-EC"/>
</dbReference>
<evidence type="ECO:0000256" key="8">
    <source>
        <dbReference type="ARBA" id="ARBA00051198"/>
    </source>
</evidence>
<evidence type="ECO:0000313" key="13">
    <source>
        <dbReference type="EMBL" id="CAF97669.1"/>
    </source>
</evidence>
<dbReference type="SUPFAM" id="SSF53300">
    <property type="entry name" value="vWA-like"/>
    <property type="match status" value="1"/>
</dbReference>
<accession>Q4SNW3</accession>
<proteinExistence type="inferred from homology"/>
<dbReference type="AlphaFoldDB" id="Q4SNW3"/>
<dbReference type="OrthoDB" id="20198at2759"/>
<evidence type="ECO:0000256" key="1">
    <source>
        <dbReference type="ARBA" id="ARBA00001933"/>
    </source>
</evidence>
<keyword evidence="7" id="KW-0456">Lyase</keyword>
<keyword evidence="5" id="KW-0862">Zinc</keyword>
<dbReference type="FunFam" id="3.20.20.10:FF:000016">
    <property type="entry name" value="D-serine dehydratase"/>
    <property type="match status" value="1"/>
</dbReference>
<evidence type="ECO:0000256" key="9">
    <source>
        <dbReference type="ARBA" id="ARBA00066349"/>
    </source>
</evidence>
<dbReference type="InterPro" id="IPR036465">
    <property type="entry name" value="vWFA_dom_sf"/>
</dbReference>
<comment type="similarity">
    <text evidence="3">Belongs to the DSD1 family.</text>
</comment>
<evidence type="ECO:0000259" key="12">
    <source>
        <dbReference type="PROSITE" id="PS50234"/>
    </source>
</evidence>
<dbReference type="PANTHER" id="PTHR28004">
    <property type="entry name" value="ZGC:162816-RELATED"/>
    <property type="match status" value="1"/>
</dbReference>
<dbReference type="InterPro" id="IPR042208">
    <property type="entry name" value="D-ser_dehydrat-like_sf"/>
</dbReference>
<feature type="domain" description="VWFA" evidence="12">
    <location>
        <begin position="1"/>
        <end position="204"/>
    </location>
</feature>
<sequence length="621" mass="69318">MLDGSERMGLENHRRAKEFIDNVARRLNLASSSSDERDARIALLQYGSATEQRVEFPLTHNFTVISDSLDNLSYMDSSSALGSAIIYAINNIVTPKVQRDRQRQGNNTENVSLLPTLCPQVGERLARRHAELAFVFITDGITSREQLDEGVTAMRRGGGVPTVIAVGKDTDEEVLRKVALGDATAIFRADNYHMLNKSAFFERFIRWICYCVRMQDEALCSLFSPALVVDLDKVKRNVQKISEHYEKMGVQLRPHMKTHKTLECAEIMTGGTRRCIVVSTLAEASFYADHGFDDILYAYPLPFDKVERCAALSERLDLFQVLLDHPDALEQLERRPLKDGRRWHVWMKLDCGNGRAGVLHSEPGALKLALAIARTGGVELAGVYAHCGNTYKCRGVEQIQAVAQETTDLTLQFMEKLKDAGITCRSSIGSTPSCSHPVKDMARLSEVHPGNYVFYGAFTKYGFFIFLNGLKTGLLLCFRCAAVRYRLVSLGGRGCEGVDPGHRSLSSQESAPDRLWMVWTQVPSSNLGPILCFQSSPVDNEQILMSKTLVSPAWTELELFPLDTLLSKDIQTSSTGVYSWFILRTKSVCDECLMEMMSHQVGVDDSGTWQSGAHLRTFGLR</sequence>
<dbReference type="SMART" id="SM00327">
    <property type="entry name" value="VWA"/>
    <property type="match status" value="1"/>
</dbReference>
<evidence type="ECO:0000256" key="10">
    <source>
        <dbReference type="ARBA" id="ARBA00069616"/>
    </source>
</evidence>
<dbReference type="GO" id="GO:0036088">
    <property type="term" value="P:D-serine catabolic process"/>
    <property type="evidence" value="ECO:0007669"/>
    <property type="project" value="TreeGrafter"/>
</dbReference>
<dbReference type="InterPro" id="IPR051466">
    <property type="entry name" value="D-amino_acid_metab_enzyme"/>
</dbReference>
<evidence type="ECO:0000256" key="6">
    <source>
        <dbReference type="ARBA" id="ARBA00022898"/>
    </source>
</evidence>
<comment type="caution">
    <text evidence="13">The sequence shown here is derived from an EMBL/GenBank/DDBJ whole genome shotgun (WGS) entry which is preliminary data.</text>
</comment>
<comment type="catalytic activity">
    <reaction evidence="8">
        <text>D-serine = pyruvate + NH4(+)</text>
        <dbReference type="Rhea" id="RHEA:13977"/>
        <dbReference type="ChEBI" id="CHEBI:15361"/>
        <dbReference type="ChEBI" id="CHEBI:28938"/>
        <dbReference type="ChEBI" id="CHEBI:35247"/>
        <dbReference type="EC" id="4.3.1.18"/>
    </reaction>
    <physiologicalReaction direction="left-to-right" evidence="8">
        <dbReference type="Rhea" id="RHEA:13978"/>
    </physiologicalReaction>
</comment>
<keyword evidence="6" id="KW-0663">Pyridoxal phosphate</keyword>
<dbReference type="SUPFAM" id="SSF51419">
    <property type="entry name" value="PLP-binding barrel"/>
    <property type="match status" value="1"/>
</dbReference>
<dbReference type="PANTHER" id="PTHR28004:SF2">
    <property type="entry name" value="D-SERINE DEHYDRATASE"/>
    <property type="match status" value="1"/>
</dbReference>
<evidence type="ECO:0000256" key="7">
    <source>
        <dbReference type="ARBA" id="ARBA00023239"/>
    </source>
</evidence>
<dbReference type="Gene3D" id="3.20.20.10">
    <property type="entry name" value="Alanine racemase"/>
    <property type="match status" value="1"/>
</dbReference>
<dbReference type="KEGG" id="tng:GSTEN00015102G001"/>
<dbReference type="InterPro" id="IPR002035">
    <property type="entry name" value="VWF_A"/>
</dbReference>
<comment type="cofactor">
    <cofactor evidence="2">
        <name>Zn(2+)</name>
        <dbReference type="ChEBI" id="CHEBI:29105"/>
    </cofactor>
</comment>
<organism evidence="13">
    <name type="scientific">Tetraodon nigroviridis</name>
    <name type="common">Spotted green pufferfish</name>
    <name type="synonym">Chelonodon nigroviridis</name>
    <dbReference type="NCBI Taxonomy" id="99883"/>
    <lineage>
        <taxon>Eukaryota</taxon>
        <taxon>Metazoa</taxon>
        <taxon>Chordata</taxon>
        <taxon>Craniata</taxon>
        <taxon>Vertebrata</taxon>
        <taxon>Euteleostomi</taxon>
        <taxon>Actinopterygii</taxon>
        <taxon>Neopterygii</taxon>
        <taxon>Teleostei</taxon>
        <taxon>Neoteleostei</taxon>
        <taxon>Acanthomorphata</taxon>
        <taxon>Eupercaria</taxon>
        <taxon>Tetraodontiformes</taxon>
        <taxon>Tetradontoidea</taxon>
        <taxon>Tetraodontidae</taxon>
        <taxon>Tetraodon</taxon>
    </lineage>
</organism>
<keyword evidence="4" id="KW-0479">Metal-binding</keyword>
<evidence type="ECO:0000256" key="11">
    <source>
        <dbReference type="ARBA" id="ARBA00075219"/>
    </source>
</evidence>
<dbReference type="Pfam" id="PF00092">
    <property type="entry name" value="VWA"/>
    <property type="match status" value="2"/>
</dbReference>